<dbReference type="Gene3D" id="3.40.640.10">
    <property type="entry name" value="Type I PLP-dependent aspartate aminotransferase-like (Major domain)"/>
    <property type="match status" value="1"/>
</dbReference>
<dbReference type="GO" id="GO:0008483">
    <property type="term" value="F:transaminase activity"/>
    <property type="evidence" value="ECO:0007669"/>
    <property type="project" value="UniProtKB-KW"/>
</dbReference>
<keyword evidence="2" id="KW-0663">Pyridoxal phosphate</keyword>
<accession>A0A6B0YTC6</accession>
<dbReference type="EMBL" id="VXRG01000074">
    <property type="protein sequence ID" value="MXY93571.1"/>
    <property type="molecule type" value="Genomic_DNA"/>
</dbReference>
<keyword evidence="4" id="KW-0032">Aminotransferase</keyword>
<evidence type="ECO:0000256" key="2">
    <source>
        <dbReference type="ARBA" id="ARBA00022898"/>
    </source>
</evidence>
<evidence type="ECO:0000313" key="4">
    <source>
        <dbReference type="EMBL" id="MXY93571.1"/>
    </source>
</evidence>
<proteinExistence type="predicted"/>
<organism evidence="4">
    <name type="scientific">Caldilineaceae bacterium SB0664_bin_27</name>
    <dbReference type="NCBI Taxonomy" id="2605260"/>
    <lineage>
        <taxon>Bacteria</taxon>
        <taxon>Bacillati</taxon>
        <taxon>Chloroflexota</taxon>
        <taxon>Caldilineae</taxon>
        <taxon>Caldilineales</taxon>
        <taxon>Caldilineaceae</taxon>
    </lineage>
</organism>
<dbReference type="InterPro" id="IPR015421">
    <property type="entry name" value="PyrdxlP-dep_Trfase_major"/>
</dbReference>
<protein>
    <submittedName>
        <fullName evidence="4">Aminotransferase class V-fold PLP-dependent enzyme</fullName>
    </submittedName>
</protein>
<gene>
    <name evidence="4" type="ORF">F4Y42_09000</name>
</gene>
<dbReference type="PANTHER" id="PTHR43586:SF8">
    <property type="entry name" value="CYSTEINE DESULFURASE 1, CHLOROPLASTIC"/>
    <property type="match status" value="1"/>
</dbReference>
<dbReference type="InterPro" id="IPR015424">
    <property type="entry name" value="PyrdxlP-dep_Trfase"/>
</dbReference>
<comment type="caution">
    <text evidence="4">The sequence shown here is derived from an EMBL/GenBank/DDBJ whole genome shotgun (WGS) entry which is preliminary data.</text>
</comment>
<dbReference type="Pfam" id="PF00266">
    <property type="entry name" value="Aminotran_5"/>
    <property type="match status" value="1"/>
</dbReference>
<dbReference type="Gene3D" id="3.90.1150.10">
    <property type="entry name" value="Aspartate Aminotransferase, domain 1"/>
    <property type="match status" value="1"/>
</dbReference>
<dbReference type="PANTHER" id="PTHR43586">
    <property type="entry name" value="CYSTEINE DESULFURASE"/>
    <property type="match status" value="1"/>
</dbReference>
<dbReference type="AlphaFoldDB" id="A0A6B0YTC6"/>
<dbReference type="InterPro" id="IPR015422">
    <property type="entry name" value="PyrdxlP-dep_Trfase_small"/>
</dbReference>
<sequence>MDTEPGEPENSSLSQLRADVPLTSEYIYLNSCTFGPVLRSVQRCMADALREENEEIIAVRGKEPGVRFYERAEKARKSVAELLGVSVSDVAWVYNTTTASRLAIMSIDWKAGDKLAVTDAEHLSTHQAARGLAQGRGVEVTVVPTAEPGESFYRGPDYFLEQLDRTLKRSHRLLVMSHVSNIDGRRLPVVEGTRLARSRGVKTLVDGAQSVGMFGVDAYEIGAEFFSGSTHKWLMGPPGIGFLVVSDEGRMDYNPFCLPLPMGEGGGIDGSLMAAGALNELGTQNYALRIGAGACVATVQGIGLEKIEEQCRSLTERLRAGLHCVPGIRVASPGIWEHSSSVTTIQLHDGTPQRCLQLIERLLEEYRIVVKYRPEICGVRIGVAAFNTIEEIEQLLSALDHLAPQV</sequence>
<reference evidence="4" key="1">
    <citation type="submission" date="2019-09" db="EMBL/GenBank/DDBJ databases">
        <title>Characterisation of the sponge microbiome using genome-centric metagenomics.</title>
        <authorList>
            <person name="Engelberts J.P."/>
            <person name="Robbins S.J."/>
            <person name="De Goeij J.M."/>
            <person name="Aranda M."/>
            <person name="Bell S.C."/>
            <person name="Webster N.S."/>
        </authorList>
    </citation>
    <scope>NUCLEOTIDE SEQUENCE</scope>
    <source>
        <strain evidence="4">SB0664_bin_27</strain>
    </source>
</reference>
<dbReference type="SUPFAM" id="SSF53383">
    <property type="entry name" value="PLP-dependent transferases"/>
    <property type="match status" value="1"/>
</dbReference>
<comment type="cofactor">
    <cofactor evidence="1">
        <name>pyridoxal 5'-phosphate</name>
        <dbReference type="ChEBI" id="CHEBI:597326"/>
    </cofactor>
</comment>
<evidence type="ECO:0000259" key="3">
    <source>
        <dbReference type="Pfam" id="PF00266"/>
    </source>
</evidence>
<name>A0A6B0YTC6_9CHLR</name>
<dbReference type="InterPro" id="IPR000192">
    <property type="entry name" value="Aminotrans_V_dom"/>
</dbReference>
<feature type="domain" description="Aminotransferase class V" evidence="3">
    <location>
        <begin position="60"/>
        <end position="395"/>
    </location>
</feature>
<keyword evidence="4" id="KW-0808">Transferase</keyword>
<evidence type="ECO:0000256" key="1">
    <source>
        <dbReference type="ARBA" id="ARBA00001933"/>
    </source>
</evidence>